<dbReference type="GO" id="GO:0005783">
    <property type="term" value="C:endoplasmic reticulum"/>
    <property type="evidence" value="ECO:0007669"/>
    <property type="project" value="TreeGrafter"/>
</dbReference>
<organism evidence="3 4">
    <name type="scientific">Rhizoclosmatium globosum</name>
    <dbReference type="NCBI Taxonomy" id="329046"/>
    <lineage>
        <taxon>Eukaryota</taxon>
        <taxon>Fungi</taxon>
        <taxon>Fungi incertae sedis</taxon>
        <taxon>Chytridiomycota</taxon>
        <taxon>Chytridiomycota incertae sedis</taxon>
        <taxon>Chytridiomycetes</taxon>
        <taxon>Chytridiales</taxon>
        <taxon>Chytriomycetaceae</taxon>
        <taxon>Rhizoclosmatium</taxon>
    </lineage>
</organism>
<name>A0A1Y2CHD4_9FUNG</name>
<dbReference type="PROSITE" id="PS50275">
    <property type="entry name" value="SAC"/>
    <property type="match status" value="1"/>
</dbReference>
<dbReference type="Pfam" id="PF02383">
    <property type="entry name" value="Syja_N"/>
    <property type="match status" value="1"/>
</dbReference>
<feature type="compositionally biased region" description="Acidic residues" evidence="1">
    <location>
        <begin position="47"/>
        <end position="56"/>
    </location>
</feature>
<dbReference type="Proteomes" id="UP000193642">
    <property type="component" value="Unassembled WGS sequence"/>
</dbReference>
<dbReference type="InterPro" id="IPR002013">
    <property type="entry name" value="SAC_dom"/>
</dbReference>
<sequence length="325" mass="35873">MDGILQVDITRIGNLKLTHQLQSRKWFLPQSIQTSPLHVANTTADDSASESEQLLEEETKASDSSSVRTSRSTILGSLNSLAGGGKKDPVTPESIQPSDIKSLLELQPSSFPQVHGTSLFVLPSNLKMKLMTFLLEQGCREAPSRCRLTVAPLIQGFVEVRESVSMSSETSASPESTFDFALIRVEANTEPDSGCIVLQIRGSIPLYWTQVASTKTLNPTPSLDRSDEENLAALRLHVEELEKLYQAVVVVDLVGKEGRDTRNTIQNPPPASIHGPPNNHIQRLRLPQRNQRLNYDNLKHLLTSFPQTLPPYPTTPQPQDKTKPA</sequence>
<dbReference type="GO" id="GO:0046856">
    <property type="term" value="P:phosphatidylinositol dephosphorylation"/>
    <property type="evidence" value="ECO:0007669"/>
    <property type="project" value="TreeGrafter"/>
</dbReference>
<comment type="caution">
    <text evidence="3">The sequence shown here is derived from an EMBL/GenBank/DDBJ whole genome shotgun (WGS) entry which is preliminary data.</text>
</comment>
<dbReference type="GO" id="GO:0043812">
    <property type="term" value="F:phosphatidylinositol-4-phosphate phosphatase activity"/>
    <property type="evidence" value="ECO:0007669"/>
    <property type="project" value="TreeGrafter"/>
</dbReference>
<evidence type="ECO:0000313" key="4">
    <source>
        <dbReference type="Proteomes" id="UP000193642"/>
    </source>
</evidence>
<feature type="compositionally biased region" description="Low complexity" evidence="1">
    <location>
        <begin position="62"/>
        <end position="71"/>
    </location>
</feature>
<feature type="region of interest" description="Disordered" evidence="1">
    <location>
        <begin position="259"/>
        <end position="278"/>
    </location>
</feature>
<feature type="region of interest" description="Disordered" evidence="1">
    <location>
        <begin position="304"/>
        <end position="325"/>
    </location>
</feature>
<accession>A0A1Y2CHD4</accession>
<reference evidence="3 4" key="1">
    <citation type="submission" date="2016-07" db="EMBL/GenBank/DDBJ databases">
        <title>Pervasive Adenine N6-methylation of Active Genes in Fungi.</title>
        <authorList>
            <consortium name="DOE Joint Genome Institute"/>
            <person name="Mondo S.J."/>
            <person name="Dannebaum R.O."/>
            <person name="Kuo R.C."/>
            <person name="Labutti K."/>
            <person name="Haridas S."/>
            <person name="Kuo A."/>
            <person name="Salamov A."/>
            <person name="Ahrendt S.R."/>
            <person name="Lipzen A."/>
            <person name="Sullivan W."/>
            <person name="Andreopoulos W.B."/>
            <person name="Clum A."/>
            <person name="Lindquist E."/>
            <person name="Daum C."/>
            <person name="Ramamoorthy G.K."/>
            <person name="Gryganskyi A."/>
            <person name="Culley D."/>
            <person name="Magnuson J.K."/>
            <person name="James T.Y."/>
            <person name="O'Malley M.A."/>
            <person name="Stajich J.E."/>
            <person name="Spatafora J.W."/>
            <person name="Visel A."/>
            <person name="Grigoriev I.V."/>
        </authorList>
    </citation>
    <scope>NUCLEOTIDE SEQUENCE [LARGE SCALE GENOMIC DNA]</scope>
    <source>
        <strain evidence="3 4">JEL800</strain>
    </source>
</reference>
<evidence type="ECO:0000256" key="1">
    <source>
        <dbReference type="SAM" id="MobiDB-lite"/>
    </source>
</evidence>
<dbReference type="STRING" id="329046.A0A1Y2CHD4"/>
<dbReference type="PANTHER" id="PTHR45662:SF2">
    <property type="entry name" value="PHOSPHATIDYLINOSITOL-3-PHOSPHATASE SAC1"/>
    <property type="match status" value="1"/>
</dbReference>
<dbReference type="OrthoDB" id="405996at2759"/>
<proteinExistence type="predicted"/>
<evidence type="ECO:0000313" key="3">
    <source>
        <dbReference type="EMBL" id="ORY46461.1"/>
    </source>
</evidence>
<evidence type="ECO:0000259" key="2">
    <source>
        <dbReference type="PROSITE" id="PS50275"/>
    </source>
</evidence>
<dbReference type="AlphaFoldDB" id="A0A1Y2CHD4"/>
<feature type="domain" description="SAC" evidence="2">
    <location>
        <begin position="154"/>
        <end position="260"/>
    </location>
</feature>
<keyword evidence="4" id="KW-1185">Reference proteome</keyword>
<feature type="region of interest" description="Disordered" evidence="1">
    <location>
        <begin position="40"/>
        <end position="71"/>
    </location>
</feature>
<dbReference type="PANTHER" id="PTHR45662">
    <property type="entry name" value="PHOSPHATIDYLINOSITIDE PHOSPHATASE SAC1"/>
    <property type="match status" value="1"/>
</dbReference>
<protein>
    <recommendedName>
        <fullName evidence="2">SAC domain-containing protein</fullName>
    </recommendedName>
</protein>
<dbReference type="EMBL" id="MCGO01000016">
    <property type="protein sequence ID" value="ORY46461.1"/>
    <property type="molecule type" value="Genomic_DNA"/>
</dbReference>
<gene>
    <name evidence="3" type="ORF">BCR33DRAFT_715539</name>
</gene>